<protein>
    <submittedName>
        <fullName evidence="6">Recombinase family protein</fullName>
    </submittedName>
</protein>
<name>A0ABU4ZVH0_9HYPH</name>
<evidence type="ECO:0000256" key="2">
    <source>
        <dbReference type="ARBA" id="ARBA00023125"/>
    </source>
</evidence>
<keyword evidence="3" id="KW-0233">DNA recombination</keyword>
<feature type="domain" description="Resolvase/invertase-type recombinase catalytic" evidence="5">
    <location>
        <begin position="1"/>
        <end position="51"/>
    </location>
</feature>
<evidence type="ECO:0000313" key="7">
    <source>
        <dbReference type="Proteomes" id="UP001276840"/>
    </source>
</evidence>
<keyword evidence="2" id="KW-0238">DNA-binding</keyword>
<evidence type="ECO:0000256" key="1">
    <source>
        <dbReference type="ARBA" id="ARBA00022908"/>
    </source>
</evidence>
<dbReference type="Proteomes" id="UP001276840">
    <property type="component" value="Unassembled WGS sequence"/>
</dbReference>
<reference evidence="6 7" key="1">
    <citation type="submission" date="2023-08" db="EMBL/GenBank/DDBJ databases">
        <title>Implementing the SeqCode for naming new Mesorhizobium species isolated from Vachellia karroo root nodules.</title>
        <authorList>
            <person name="Van Lill M."/>
        </authorList>
    </citation>
    <scope>NUCLEOTIDE SEQUENCE [LARGE SCALE GENOMIC DNA]</scope>
    <source>
        <strain evidence="6 7">MSK 1335</strain>
    </source>
</reference>
<accession>A0ABU4ZVH0</accession>
<evidence type="ECO:0000256" key="3">
    <source>
        <dbReference type="ARBA" id="ARBA00023172"/>
    </source>
</evidence>
<evidence type="ECO:0000313" key="6">
    <source>
        <dbReference type="EMBL" id="MDX8528043.1"/>
    </source>
</evidence>
<proteinExistence type="predicted"/>
<dbReference type="Gene3D" id="3.40.50.1390">
    <property type="entry name" value="Resolvase, N-terminal catalytic domain"/>
    <property type="match status" value="1"/>
</dbReference>
<feature type="active site" description="O-(5'-phospho-DNA)-serine intermediate" evidence="4">
    <location>
        <position position="9"/>
    </location>
</feature>
<keyword evidence="1" id="KW-0229">DNA integration</keyword>
<dbReference type="InterPro" id="IPR006118">
    <property type="entry name" value="Recombinase_CS"/>
</dbReference>
<dbReference type="Pfam" id="PF00239">
    <property type="entry name" value="Resolvase"/>
    <property type="match status" value="1"/>
</dbReference>
<dbReference type="PROSITE" id="PS51736">
    <property type="entry name" value="RECOMBINASES_3"/>
    <property type="match status" value="1"/>
</dbReference>
<dbReference type="InterPro" id="IPR006119">
    <property type="entry name" value="Resolv_N"/>
</dbReference>
<comment type="caution">
    <text evidence="6">The sequence shown here is derived from an EMBL/GenBank/DDBJ whole genome shotgun (WGS) entry which is preliminary data.</text>
</comment>
<keyword evidence="7" id="KW-1185">Reference proteome</keyword>
<dbReference type="PROSITE" id="PS00397">
    <property type="entry name" value="RECOMBINASES_1"/>
    <property type="match status" value="1"/>
</dbReference>
<evidence type="ECO:0000256" key="4">
    <source>
        <dbReference type="PROSITE-ProRule" id="PRU10137"/>
    </source>
</evidence>
<gene>
    <name evidence="6" type="ORF">RFM68_26545</name>
</gene>
<dbReference type="EMBL" id="JAVIJF010000022">
    <property type="protein sequence ID" value="MDX8528043.1"/>
    <property type="molecule type" value="Genomic_DNA"/>
</dbReference>
<evidence type="ECO:0000259" key="5">
    <source>
        <dbReference type="PROSITE" id="PS51736"/>
    </source>
</evidence>
<organism evidence="6 7">
    <name type="scientific">Mesorhizobium montanum</name>
    <dbReference type="NCBI Taxonomy" id="3072323"/>
    <lineage>
        <taxon>Bacteria</taxon>
        <taxon>Pseudomonadati</taxon>
        <taxon>Pseudomonadota</taxon>
        <taxon>Alphaproteobacteria</taxon>
        <taxon>Hyphomicrobiales</taxon>
        <taxon>Phyllobacteriaceae</taxon>
        <taxon>Mesorhizobium</taxon>
    </lineage>
</organism>
<dbReference type="SUPFAM" id="SSF53041">
    <property type="entry name" value="Resolvase-like"/>
    <property type="match status" value="1"/>
</dbReference>
<dbReference type="InterPro" id="IPR036162">
    <property type="entry name" value="Resolvase-like_N_sf"/>
</dbReference>
<sequence length="51" mass="5800">MKYGYARVSTESQDLGAQIERLEEAGCQKIFREKLSGKEANRRQRSGGLRP</sequence>
<dbReference type="RefSeq" id="WP_320235980.1">
    <property type="nucleotide sequence ID" value="NZ_JAVIJF010000022.1"/>
</dbReference>